<dbReference type="EMBL" id="JAAIKR010000010">
    <property type="protein sequence ID" value="MBR9728502.1"/>
    <property type="molecule type" value="Genomic_DNA"/>
</dbReference>
<sequence>MKKSSSEPHLSAASHSAEPLNHLDKLIASAPHEITPRHDLWPAIEARLHKKNAPSVNDNRWRNVAMAACITLAVLVTWQWDKAPETLPTQASSLDLQLINDIDQIALRHAQQVQQLQIGVMQANWQGDPLTQGIQELTVAANKAQQALESAPQNQQLWQLWLWLQQRQIHLLKQQNKRFDFNANQYTQGTSI</sequence>
<keyword evidence="2" id="KW-1185">Reference proteome</keyword>
<name>A0ABS5I397_9GAMM</name>
<accession>A0ABS5I397</accession>
<gene>
    <name evidence="1" type="ORF">G3R48_11000</name>
</gene>
<comment type="caution">
    <text evidence="1">The sequence shown here is derived from an EMBL/GenBank/DDBJ whole genome shotgun (WGS) entry which is preliminary data.</text>
</comment>
<proteinExistence type="predicted"/>
<organism evidence="1 2">
    <name type="scientific">Shewanella intestini</name>
    <dbReference type="NCBI Taxonomy" id="2017544"/>
    <lineage>
        <taxon>Bacteria</taxon>
        <taxon>Pseudomonadati</taxon>
        <taxon>Pseudomonadota</taxon>
        <taxon>Gammaproteobacteria</taxon>
        <taxon>Alteromonadales</taxon>
        <taxon>Shewanellaceae</taxon>
        <taxon>Shewanella</taxon>
    </lineage>
</organism>
<dbReference type="Proteomes" id="UP000811844">
    <property type="component" value="Unassembled WGS sequence"/>
</dbReference>
<evidence type="ECO:0000313" key="1">
    <source>
        <dbReference type="EMBL" id="MBR9728502.1"/>
    </source>
</evidence>
<dbReference type="RefSeq" id="WP_153664046.1">
    <property type="nucleotide sequence ID" value="NZ_JAAIKR010000010.1"/>
</dbReference>
<protein>
    <submittedName>
        <fullName evidence="1">Anti-sigma factor</fullName>
    </submittedName>
</protein>
<evidence type="ECO:0000313" key="2">
    <source>
        <dbReference type="Proteomes" id="UP000811844"/>
    </source>
</evidence>
<reference evidence="1 2" key="1">
    <citation type="submission" date="2020-02" db="EMBL/GenBank/DDBJ databases">
        <title>Shewanella WXL01 sp. nov., a marine bacterium isolated from green algae in Luhuitou Fringing Reef (Northern South China Sea).</title>
        <authorList>
            <person name="Wang X."/>
        </authorList>
    </citation>
    <scope>NUCLEOTIDE SEQUENCE [LARGE SCALE GENOMIC DNA]</scope>
    <source>
        <strain evidence="1 2">MCCC 1A01895</strain>
    </source>
</reference>